<sequence>MHLEGDALDLYLWMSVEHEIIYWEELINVLQKHFGPPEFQNPYEYLFFLNGLKDELKADVRICKPCTVYKAKSLALEFESKINHCSPEKKTTWISQLKPDSKPFTAEVEEENGEQWEIETSSLDIDPDETAGISLHTILGKPHPTTMKIQGKLNSTEVLILVDGGSTHNFISDILVSELKLATELVAPFGVQIGNGDVIRCGQICKDLSLQVNDLKIIQDFHPFSLGGADLVLGIQWLATLNTVQANWKELFMIFTIDGKRYKLQGVQSGPQKSSSFQHLAIEPELTPQIPSPLQPIISRYSPIFDEPQAPPPNRCQDHFIPLIPNENPT</sequence>
<name>A0ABQ4ZEF2_9ASTR</name>
<keyword evidence="2" id="KW-1185">Reference proteome</keyword>
<dbReference type="EMBL" id="BQNB010011257">
    <property type="protein sequence ID" value="GJS88217.1"/>
    <property type="molecule type" value="Genomic_DNA"/>
</dbReference>
<gene>
    <name evidence="1" type="ORF">Tco_0770853</name>
</gene>
<dbReference type="CDD" id="cd00303">
    <property type="entry name" value="retropepsin_like"/>
    <property type="match status" value="1"/>
</dbReference>
<organism evidence="1 2">
    <name type="scientific">Tanacetum coccineum</name>
    <dbReference type="NCBI Taxonomy" id="301880"/>
    <lineage>
        <taxon>Eukaryota</taxon>
        <taxon>Viridiplantae</taxon>
        <taxon>Streptophyta</taxon>
        <taxon>Embryophyta</taxon>
        <taxon>Tracheophyta</taxon>
        <taxon>Spermatophyta</taxon>
        <taxon>Magnoliopsida</taxon>
        <taxon>eudicotyledons</taxon>
        <taxon>Gunneridae</taxon>
        <taxon>Pentapetalae</taxon>
        <taxon>asterids</taxon>
        <taxon>campanulids</taxon>
        <taxon>Asterales</taxon>
        <taxon>Asteraceae</taxon>
        <taxon>Asteroideae</taxon>
        <taxon>Anthemideae</taxon>
        <taxon>Anthemidinae</taxon>
        <taxon>Tanacetum</taxon>
    </lineage>
</organism>
<dbReference type="PANTHER" id="PTHR15503">
    <property type="entry name" value="LDOC1 RELATED"/>
    <property type="match status" value="1"/>
</dbReference>
<reference evidence="1" key="1">
    <citation type="journal article" date="2022" name="Int. J. Mol. Sci.">
        <title>Draft Genome of Tanacetum Coccineum: Genomic Comparison of Closely Related Tanacetum-Family Plants.</title>
        <authorList>
            <person name="Yamashiro T."/>
            <person name="Shiraishi A."/>
            <person name="Nakayama K."/>
            <person name="Satake H."/>
        </authorList>
    </citation>
    <scope>NUCLEOTIDE SEQUENCE</scope>
</reference>
<dbReference type="Proteomes" id="UP001151760">
    <property type="component" value="Unassembled WGS sequence"/>
</dbReference>
<reference evidence="1" key="2">
    <citation type="submission" date="2022-01" db="EMBL/GenBank/DDBJ databases">
        <authorList>
            <person name="Yamashiro T."/>
            <person name="Shiraishi A."/>
            <person name="Satake H."/>
            <person name="Nakayama K."/>
        </authorList>
    </citation>
    <scope>NUCLEOTIDE SEQUENCE</scope>
</reference>
<dbReference type="InterPro" id="IPR021109">
    <property type="entry name" value="Peptidase_aspartic_dom_sf"/>
</dbReference>
<protein>
    <submittedName>
        <fullName evidence="1">Retrotransposon gag domain, retroviral aspartyl protease</fullName>
    </submittedName>
</protein>
<dbReference type="PANTHER" id="PTHR15503:SF22">
    <property type="entry name" value="TRANSPOSON TY3-I GAG POLYPROTEIN"/>
    <property type="match status" value="1"/>
</dbReference>
<dbReference type="GO" id="GO:0006508">
    <property type="term" value="P:proteolysis"/>
    <property type="evidence" value="ECO:0007669"/>
    <property type="project" value="UniProtKB-KW"/>
</dbReference>
<proteinExistence type="predicted"/>
<dbReference type="InterPro" id="IPR032567">
    <property type="entry name" value="RTL1-rel"/>
</dbReference>
<accession>A0ABQ4ZEF2</accession>
<keyword evidence="1" id="KW-0645">Protease</keyword>
<comment type="caution">
    <text evidence="1">The sequence shown here is derived from an EMBL/GenBank/DDBJ whole genome shotgun (WGS) entry which is preliminary data.</text>
</comment>
<evidence type="ECO:0000313" key="1">
    <source>
        <dbReference type="EMBL" id="GJS88217.1"/>
    </source>
</evidence>
<dbReference type="Gene3D" id="2.40.70.10">
    <property type="entry name" value="Acid Proteases"/>
    <property type="match status" value="1"/>
</dbReference>
<keyword evidence="1" id="KW-0378">Hydrolase</keyword>
<dbReference type="Pfam" id="PF08284">
    <property type="entry name" value="RVP_2"/>
    <property type="match status" value="1"/>
</dbReference>
<dbReference type="GO" id="GO:0008233">
    <property type="term" value="F:peptidase activity"/>
    <property type="evidence" value="ECO:0007669"/>
    <property type="project" value="UniProtKB-KW"/>
</dbReference>
<evidence type="ECO:0000313" key="2">
    <source>
        <dbReference type="Proteomes" id="UP001151760"/>
    </source>
</evidence>